<sequence>MGVSTCALVLAGAATGLYVYVMNQIQGETAEESFQLTVEPGESLTQVLTKLEEKGLVGNAQWRYMYMRVKQPDYTYQAGEYYVEQGMNLEQVLSKLQNGEALKTDAVEVTIPEGWNVKQIANRLAENGLGDEGRYLDLFDDPDFYGEMRKKFTFLPPFDDKTKFPFEGYLFPETYHFAVDSTEEAVIERILTHTEAVIEDLATEYPDVVKKTDEVFTLASIVERETVLPEERAKVAGVFANRLEEEWKLESCATVQYILGKQRDRILYEDLDVEDSYNTYLHAGLPPGPIANPGRASLEAVLNPDEHNYFFFVTKKDGSNGHHFSETYEEHLQNDANSRGTW</sequence>
<dbReference type="GO" id="GO:0071555">
    <property type="term" value="P:cell wall organization"/>
    <property type="evidence" value="ECO:0007669"/>
    <property type="project" value="UniProtKB-KW"/>
</dbReference>
<dbReference type="AlphaFoldDB" id="A0A1U9KBZ3"/>
<keyword evidence="2 7" id="KW-0812">Transmembrane</keyword>
<evidence type="ECO:0000256" key="1">
    <source>
        <dbReference type="ARBA" id="ARBA00022475"/>
    </source>
</evidence>
<dbReference type="EMBL" id="CP019699">
    <property type="protein sequence ID" value="AQS57568.1"/>
    <property type="molecule type" value="Genomic_DNA"/>
</dbReference>
<dbReference type="GO" id="GO:0005886">
    <property type="term" value="C:plasma membrane"/>
    <property type="evidence" value="ECO:0007669"/>
    <property type="project" value="UniProtKB-UniRule"/>
</dbReference>
<dbReference type="GO" id="GO:0009252">
    <property type="term" value="P:peptidoglycan biosynthetic process"/>
    <property type="evidence" value="ECO:0007669"/>
    <property type="project" value="UniProtKB-UniRule"/>
</dbReference>
<keyword evidence="5 7" id="KW-0456">Lyase</keyword>
<dbReference type="HAMAP" id="MF_02065">
    <property type="entry name" value="MltG"/>
    <property type="match status" value="1"/>
</dbReference>
<evidence type="ECO:0000256" key="2">
    <source>
        <dbReference type="ARBA" id="ARBA00022692"/>
    </source>
</evidence>
<dbReference type="CDD" id="cd08010">
    <property type="entry name" value="MltG_like"/>
    <property type="match status" value="1"/>
</dbReference>
<proteinExistence type="inferred from homology"/>
<keyword evidence="9" id="KW-1185">Reference proteome</keyword>
<evidence type="ECO:0000313" key="8">
    <source>
        <dbReference type="EMBL" id="AQS57568.1"/>
    </source>
</evidence>
<evidence type="ECO:0000256" key="5">
    <source>
        <dbReference type="ARBA" id="ARBA00023239"/>
    </source>
</evidence>
<comment type="catalytic activity">
    <reaction evidence="7">
        <text>a peptidoglycan chain = a peptidoglycan chain with N-acetyl-1,6-anhydromuramyl-[peptide] at the reducing end + a peptidoglycan chain with N-acetylglucosamine at the non-reducing end.</text>
        <dbReference type="EC" id="4.2.2.29"/>
    </reaction>
</comment>
<dbReference type="Pfam" id="PF02618">
    <property type="entry name" value="YceG"/>
    <property type="match status" value="1"/>
</dbReference>
<gene>
    <name evidence="7" type="primary">mltG</name>
    <name evidence="8" type="ORF">B0W44_13520</name>
</gene>
<dbReference type="KEGG" id="ntr:B0W44_13520"/>
<dbReference type="NCBIfam" id="TIGR00247">
    <property type="entry name" value="endolytic transglycosylase MltG"/>
    <property type="match status" value="1"/>
</dbReference>
<dbReference type="Proteomes" id="UP000188603">
    <property type="component" value="Chromosome"/>
</dbReference>
<dbReference type="GO" id="GO:0008932">
    <property type="term" value="F:lytic endotransglycosylase activity"/>
    <property type="evidence" value="ECO:0007669"/>
    <property type="project" value="UniProtKB-UniRule"/>
</dbReference>
<keyword evidence="1 7" id="KW-1003">Cell membrane</keyword>
<keyword evidence="4 7" id="KW-0472">Membrane</keyword>
<organism evidence="8 9">
    <name type="scientific">Novibacillus thermophilus</name>
    <dbReference type="NCBI Taxonomy" id="1471761"/>
    <lineage>
        <taxon>Bacteria</taxon>
        <taxon>Bacillati</taxon>
        <taxon>Bacillota</taxon>
        <taxon>Bacilli</taxon>
        <taxon>Bacillales</taxon>
        <taxon>Thermoactinomycetaceae</taxon>
        <taxon>Novibacillus</taxon>
    </lineage>
</organism>
<evidence type="ECO:0000256" key="7">
    <source>
        <dbReference type="HAMAP-Rule" id="MF_02065"/>
    </source>
</evidence>
<keyword evidence="6 7" id="KW-0961">Cell wall biogenesis/degradation</keyword>
<protein>
    <recommendedName>
        <fullName evidence="7">Endolytic murein transglycosylase</fullName>
        <ecNumber evidence="7">4.2.2.29</ecNumber>
    </recommendedName>
    <alternativeName>
        <fullName evidence="7">Peptidoglycan lytic transglycosylase</fullName>
    </alternativeName>
    <alternativeName>
        <fullName evidence="7">Peptidoglycan polymerization terminase</fullName>
    </alternativeName>
</protein>
<reference evidence="8 9" key="1">
    <citation type="journal article" date="2015" name="Int. J. Syst. Evol. Microbiol.">
        <title>Novibacillus thermophilus gen. nov., sp. nov., a Gram-staining-negative and moderately thermophilic member of the family Thermoactinomycetaceae.</title>
        <authorList>
            <person name="Yang G."/>
            <person name="Chen J."/>
            <person name="Zhou S."/>
        </authorList>
    </citation>
    <scope>NUCLEOTIDE SEQUENCE [LARGE SCALE GENOMIC DNA]</scope>
    <source>
        <strain evidence="8 9">SG-1</strain>
    </source>
</reference>
<dbReference type="InterPro" id="IPR003770">
    <property type="entry name" value="MLTG-like"/>
</dbReference>
<comment type="function">
    <text evidence="7">Functions as a peptidoglycan terminase that cleaves nascent peptidoglycan strands endolytically to terminate their elongation.</text>
</comment>
<feature type="site" description="Important for catalytic activity" evidence="7">
    <location>
        <position position="225"/>
    </location>
</feature>
<dbReference type="Gene3D" id="3.30.1490.480">
    <property type="entry name" value="Endolytic murein transglycosylase"/>
    <property type="match status" value="1"/>
</dbReference>
<dbReference type="PANTHER" id="PTHR30518">
    <property type="entry name" value="ENDOLYTIC MUREIN TRANSGLYCOSYLASE"/>
    <property type="match status" value="1"/>
</dbReference>
<dbReference type="STRING" id="1471761.B0W44_13520"/>
<dbReference type="PANTHER" id="PTHR30518:SF2">
    <property type="entry name" value="ENDOLYTIC MUREIN TRANSGLYCOSYLASE"/>
    <property type="match status" value="1"/>
</dbReference>
<keyword evidence="3 7" id="KW-1133">Transmembrane helix</keyword>
<evidence type="ECO:0000256" key="6">
    <source>
        <dbReference type="ARBA" id="ARBA00023316"/>
    </source>
</evidence>
<evidence type="ECO:0000256" key="4">
    <source>
        <dbReference type="ARBA" id="ARBA00023136"/>
    </source>
</evidence>
<comment type="similarity">
    <text evidence="7">Belongs to the transglycosylase MltG family.</text>
</comment>
<accession>A0A1U9KBZ3</accession>
<dbReference type="EC" id="4.2.2.29" evidence="7"/>
<dbReference type="Gene3D" id="3.30.160.60">
    <property type="entry name" value="Classic Zinc Finger"/>
    <property type="match status" value="1"/>
</dbReference>
<name>A0A1U9KBZ3_9BACL</name>
<evidence type="ECO:0000313" key="9">
    <source>
        <dbReference type="Proteomes" id="UP000188603"/>
    </source>
</evidence>
<evidence type="ECO:0000256" key="3">
    <source>
        <dbReference type="ARBA" id="ARBA00022989"/>
    </source>
</evidence>